<dbReference type="AlphaFoldDB" id="A0A381XZ30"/>
<comment type="similarity">
    <text evidence="1">Belongs to the short-chain dehydrogenases/reductases (SDR) family.</text>
</comment>
<dbReference type="Gene3D" id="3.40.50.720">
    <property type="entry name" value="NAD(P)-binding Rossmann-like Domain"/>
    <property type="match status" value="1"/>
</dbReference>
<dbReference type="CDD" id="cd05233">
    <property type="entry name" value="SDR_c"/>
    <property type="match status" value="1"/>
</dbReference>
<proteinExistence type="inferred from homology"/>
<dbReference type="InterPro" id="IPR036291">
    <property type="entry name" value="NAD(P)-bd_dom_sf"/>
</dbReference>
<accession>A0A381XZ30</accession>
<keyword evidence="2" id="KW-0560">Oxidoreductase</keyword>
<feature type="non-terminal residue" evidence="3">
    <location>
        <position position="238"/>
    </location>
</feature>
<dbReference type="FunFam" id="3.40.50.720:FF:000084">
    <property type="entry name" value="Short-chain dehydrogenase reductase"/>
    <property type="match status" value="1"/>
</dbReference>
<dbReference type="GO" id="GO:0016616">
    <property type="term" value="F:oxidoreductase activity, acting on the CH-OH group of donors, NAD or NADP as acceptor"/>
    <property type="evidence" value="ECO:0007669"/>
    <property type="project" value="TreeGrafter"/>
</dbReference>
<dbReference type="PRINTS" id="PR00081">
    <property type="entry name" value="GDHRDH"/>
</dbReference>
<dbReference type="InterPro" id="IPR002347">
    <property type="entry name" value="SDR_fam"/>
</dbReference>
<organism evidence="3">
    <name type="scientific">marine metagenome</name>
    <dbReference type="NCBI Taxonomy" id="408172"/>
    <lineage>
        <taxon>unclassified sequences</taxon>
        <taxon>metagenomes</taxon>
        <taxon>ecological metagenomes</taxon>
    </lineage>
</organism>
<dbReference type="Pfam" id="PF13561">
    <property type="entry name" value="adh_short_C2"/>
    <property type="match status" value="1"/>
</dbReference>
<evidence type="ECO:0000313" key="3">
    <source>
        <dbReference type="EMBL" id="SVA69890.1"/>
    </source>
</evidence>
<evidence type="ECO:0000256" key="2">
    <source>
        <dbReference type="ARBA" id="ARBA00023002"/>
    </source>
</evidence>
<evidence type="ECO:0000256" key="1">
    <source>
        <dbReference type="ARBA" id="ARBA00006484"/>
    </source>
</evidence>
<dbReference type="PANTHER" id="PTHR42760:SF115">
    <property type="entry name" value="3-OXOACYL-[ACYL-CARRIER-PROTEIN] REDUCTASE FABG"/>
    <property type="match status" value="1"/>
</dbReference>
<gene>
    <name evidence="3" type="ORF">METZ01_LOCUS122744</name>
</gene>
<dbReference type="PRINTS" id="PR00080">
    <property type="entry name" value="SDRFAMILY"/>
</dbReference>
<reference evidence="3" key="1">
    <citation type="submission" date="2018-05" db="EMBL/GenBank/DDBJ databases">
        <authorList>
            <person name="Lanie J.A."/>
            <person name="Ng W.-L."/>
            <person name="Kazmierczak K.M."/>
            <person name="Andrzejewski T.M."/>
            <person name="Davidsen T.M."/>
            <person name="Wayne K.J."/>
            <person name="Tettelin H."/>
            <person name="Glass J.I."/>
            <person name="Rusch D."/>
            <person name="Podicherti R."/>
            <person name="Tsui H.-C.T."/>
            <person name="Winkler M.E."/>
        </authorList>
    </citation>
    <scope>NUCLEOTIDE SEQUENCE</scope>
</reference>
<dbReference type="NCBIfam" id="NF005559">
    <property type="entry name" value="PRK07231.1"/>
    <property type="match status" value="1"/>
</dbReference>
<sequence length="238" mass="25915">MILEDKTAIITGGGSGIGLECAKLFCKNGAKVVVFGRRKSRLEKVVSEIGENVTFVQGDITREKDINELISTSLKQFNQIDIVVNNAGTSSSAATHKMEDSHWNSIMDINLKGVFRLSKQILPYMLEQKKGNFIHISSIYGLIGFKGYSGYGVSKAALAHFSKSIAVEYGPHGIRSNTISPGIIETNMTAAIRRDNQLEKNLLKGYPLGRFGLPQDVANACLFLASDQSSFITGINLP</sequence>
<name>A0A381XZ30_9ZZZZ</name>
<protein>
    <submittedName>
        <fullName evidence="3">Uncharacterized protein</fullName>
    </submittedName>
</protein>
<dbReference type="SUPFAM" id="SSF51735">
    <property type="entry name" value="NAD(P)-binding Rossmann-fold domains"/>
    <property type="match status" value="1"/>
</dbReference>
<dbReference type="InterPro" id="IPR020904">
    <property type="entry name" value="Sc_DH/Rdtase_CS"/>
</dbReference>
<dbReference type="EMBL" id="UINC01016861">
    <property type="protein sequence ID" value="SVA69890.1"/>
    <property type="molecule type" value="Genomic_DNA"/>
</dbReference>
<dbReference type="PROSITE" id="PS00061">
    <property type="entry name" value="ADH_SHORT"/>
    <property type="match status" value="1"/>
</dbReference>
<dbReference type="PANTHER" id="PTHR42760">
    <property type="entry name" value="SHORT-CHAIN DEHYDROGENASES/REDUCTASES FAMILY MEMBER"/>
    <property type="match status" value="1"/>
</dbReference>